<geneLocation type="plasmid" evidence="2 3">
    <name>VS116_lp25</name>
</geneLocation>
<sequence length="98" mass="11532">MYKKCFISLLYKITAFLLILGCDLPNKTYQNKMNDISNLEKNYMNDLDYKCLNKKESTEVKDSQKLDNNNYKNRSYSSRISNFSNSSSKTRTVCKTRD</sequence>
<gene>
    <name evidence="2" type="ORF">BVAVS116_E0040</name>
</gene>
<proteinExistence type="predicted"/>
<reference evidence="2 3" key="1">
    <citation type="journal article" date="2012" name="J. Bacteriol.">
        <title>Whole-Genome Sequences of Borrelia bissettii, Borrelia valaisiana, and Borrelia spielmanii.</title>
        <authorList>
            <person name="Schutzer S.E."/>
            <person name="Fraser-Liggett C.M."/>
            <person name="Qiu W.G."/>
            <person name="Kraiczy P."/>
            <person name="Mongodin E.F."/>
            <person name="Dunn J.J."/>
            <person name="Luft B.J."/>
            <person name="Casjens S.R."/>
        </authorList>
    </citation>
    <scope>NUCLEOTIDE SEQUENCE [LARGE SCALE GENOMIC DNA]</scope>
    <source>
        <strain evidence="2 3">VS116</strain>
        <plasmid evidence="2">VS116_lp25</plasmid>
    </source>
</reference>
<keyword evidence="3" id="KW-1185">Reference proteome</keyword>
<dbReference type="HOGENOM" id="CLU_159799_0_0_12"/>
<evidence type="ECO:0000313" key="3">
    <source>
        <dbReference type="Proteomes" id="UP000006163"/>
    </source>
</evidence>
<dbReference type="GeneID" id="63641820"/>
<feature type="compositionally biased region" description="Low complexity" evidence="1">
    <location>
        <begin position="68"/>
        <end position="88"/>
    </location>
</feature>
<dbReference type="AlphaFoldDB" id="C0R8S1"/>
<dbReference type="EMBL" id="CP001437">
    <property type="protein sequence ID" value="ACN52851.1"/>
    <property type="molecule type" value="Genomic_DNA"/>
</dbReference>
<dbReference type="OrthoDB" id="352862at2"/>
<dbReference type="Proteomes" id="UP000006163">
    <property type="component" value="Plasmid VS116_lp25"/>
</dbReference>
<dbReference type="Pfam" id="PF17472">
    <property type="entry name" value="DUF5425"/>
    <property type="match status" value="1"/>
</dbReference>
<evidence type="ECO:0000256" key="1">
    <source>
        <dbReference type="SAM" id="MobiDB-lite"/>
    </source>
</evidence>
<protein>
    <submittedName>
        <fullName evidence="2">Uncharacterized protein</fullName>
    </submittedName>
</protein>
<feature type="compositionally biased region" description="Polar residues" evidence="1">
    <location>
        <begin position="89"/>
        <end position="98"/>
    </location>
</feature>
<name>C0R8S1_BORVA</name>
<feature type="region of interest" description="Disordered" evidence="1">
    <location>
        <begin position="60"/>
        <end position="98"/>
    </location>
</feature>
<dbReference type="InterPro" id="IPR035340">
    <property type="entry name" value="DUF5425"/>
</dbReference>
<accession>C0R8S1</accession>
<dbReference type="RefSeq" id="WP_012665313.1">
    <property type="nucleotide sequence ID" value="NC_012166.1"/>
</dbReference>
<evidence type="ECO:0000313" key="2">
    <source>
        <dbReference type="EMBL" id="ACN52851.1"/>
    </source>
</evidence>
<keyword evidence="2" id="KW-0614">Plasmid</keyword>
<organism evidence="2 3">
    <name type="scientific">Borreliella valaisiana VS116</name>
    <dbReference type="NCBI Taxonomy" id="445987"/>
    <lineage>
        <taxon>Bacteria</taxon>
        <taxon>Pseudomonadati</taxon>
        <taxon>Spirochaetota</taxon>
        <taxon>Spirochaetia</taxon>
        <taxon>Spirochaetales</taxon>
        <taxon>Borreliaceae</taxon>
        <taxon>Borreliella</taxon>
    </lineage>
</organism>